<dbReference type="GO" id="GO:0016301">
    <property type="term" value="F:kinase activity"/>
    <property type="evidence" value="ECO:0007669"/>
    <property type="project" value="UniProtKB-KW"/>
</dbReference>
<feature type="domain" description="Histidine kinase" evidence="8">
    <location>
        <begin position="54"/>
        <end position="261"/>
    </location>
</feature>
<evidence type="ECO:0000256" key="7">
    <source>
        <dbReference type="SAM" id="MobiDB-lite"/>
    </source>
</evidence>
<dbReference type="SUPFAM" id="SSF55874">
    <property type="entry name" value="ATPase domain of HSP90 chaperone/DNA topoisomerase II/histidine kinase"/>
    <property type="match status" value="1"/>
</dbReference>
<comment type="catalytic activity">
    <reaction evidence="1">
        <text>ATP + protein L-histidine = ADP + protein N-phospho-L-histidine.</text>
        <dbReference type="EC" id="2.7.13.3"/>
    </reaction>
</comment>
<dbReference type="PROSITE" id="PS50109">
    <property type="entry name" value="HIS_KIN"/>
    <property type="match status" value="1"/>
</dbReference>
<keyword evidence="10" id="KW-1185">Reference proteome</keyword>
<keyword evidence="4" id="KW-0808">Transferase</keyword>
<evidence type="ECO:0000259" key="8">
    <source>
        <dbReference type="PROSITE" id="PS50109"/>
    </source>
</evidence>
<feature type="region of interest" description="Disordered" evidence="7">
    <location>
        <begin position="263"/>
        <end position="283"/>
    </location>
</feature>
<keyword evidence="6" id="KW-0902">Two-component regulatory system</keyword>
<organism evidence="9 10">
    <name type="scientific">Roseomonas elaeocarpi</name>
    <dbReference type="NCBI Taxonomy" id="907779"/>
    <lineage>
        <taxon>Bacteria</taxon>
        <taxon>Pseudomonadati</taxon>
        <taxon>Pseudomonadota</taxon>
        <taxon>Alphaproteobacteria</taxon>
        <taxon>Acetobacterales</taxon>
        <taxon>Roseomonadaceae</taxon>
        <taxon>Roseomonas</taxon>
    </lineage>
</organism>
<comment type="caution">
    <text evidence="9">The sequence shown here is derived from an EMBL/GenBank/DDBJ whole genome shotgun (WGS) entry which is preliminary data.</text>
</comment>
<dbReference type="InterPro" id="IPR005467">
    <property type="entry name" value="His_kinase_dom"/>
</dbReference>
<dbReference type="EMBL" id="JBHLUN010000007">
    <property type="protein sequence ID" value="MFC0408796.1"/>
    <property type="molecule type" value="Genomic_DNA"/>
</dbReference>
<evidence type="ECO:0000256" key="6">
    <source>
        <dbReference type="ARBA" id="ARBA00023012"/>
    </source>
</evidence>
<dbReference type="InterPro" id="IPR050980">
    <property type="entry name" value="2C_sensor_his_kinase"/>
</dbReference>
<protein>
    <recommendedName>
        <fullName evidence="2">histidine kinase</fullName>
        <ecNumber evidence="2">2.7.13.3</ecNumber>
    </recommendedName>
</protein>
<dbReference type="EC" id="2.7.13.3" evidence="2"/>
<evidence type="ECO:0000313" key="9">
    <source>
        <dbReference type="EMBL" id="MFC0408796.1"/>
    </source>
</evidence>
<evidence type="ECO:0000313" key="10">
    <source>
        <dbReference type="Proteomes" id="UP001589865"/>
    </source>
</evidence>
<dbReference type="InterPro" id="IPR003594">
    <property type="entry name" value="HATPase_dom"/>
</dbReference>
<dbReference type="Gene3D" id="3.30.565.10">
    <property type="entry name" value="Histidine kinase-like ATPase, C-terminal domain"/>
    <property type="match status" value="1"/>
</dbReference>
<gene>
    <name evidence="9" type="ORF">ACFFGY_11080</name>
</gene>
<dbReference type="RefSeq" id="WP_377044547.1">
    <property type="nucleotide sequence ID" value="NZ_JBHLUN010000007.1"/>
</dbReference>
<sequence length="283" mass="29615">MEEAAYLLAGAVALPCLASAGWMAWRQRSQLSALQAERGRESALRAGQARRLALVSRELSQPGLSLLGMADQLAAAPEAEAPAIAASLRAESARLLRLSDEIADELASHGGERHLREEPLVLGALLDQALLEVRRPLGDASRHWSIDGRIGELTLLGDRRALSRSLAQVLMRAVRETGAGDCIAIRLVRGPDNLSLLIEDEGAGLASGDIAGMAAEAGGTRGLELGLATARDLMRAHGGDLVVEAAAGVGTRAWLTLPRRRVISDPETAPRAPAATPAPANAP</sequence>
<keyword evidence="3" id="KW-0597">Phosphoprotein</keyword>
<keyword evidence="5 9" id="KW-0418">Kinase</keyword>
<dbReference type="InterPro" id="IPR036890">
    <property type="entry name" value="HATPase_C_sf"/>
</dbReference>
<evidence type="ECO:0000256" key="1">
    <source>
        <dbReference type="ARBA" id="ARBA00000085"/>
    </source>
</evidence>
<evidence type="ECO:0000256" key="2">
    <source>
        <dbReference type="ARBA" id="ARBA00012438"/>
    </source>
</evidence>
<dbReference type="SMART" id="SM00387">
    <property type="entry name" value="HATPase_c"/>
    <property type="match status" value="1"/>
</dbReference>
<feature type="compositionally biased region" description="Low complexity" evidence="7">
    <location>
        <begin position="266"/>
        <end position="283"/>
    </location>
</feature>
<evidence type="ECO:0000256" key="3">
    <source>
        <dbReference type="ARBA" id="ARBA00022553"/>
    </source>
</evidence>
<evidence type="ECO:0000256" key="4">
    <source>
        <dbReference type="ARBA" id="ARBA00022679"/>
    </source>
</evidence>
<evidence type="ECO:0000256" key="5">
    <source>
        <dbReference type="ARBA" id="ARBA00022777"/>
    </source>
</evidence>
<dbReference type="CDD" id="cd00075">
    <property type="entry name" value="HATPase"/>
    <property type="match status" value="1"/>
</dbReference>
<proteinExistence type="predicted"/>
<reference evidence="9 10" key="1">
    <citation type="submission" date="2024-09" db="EMBL/GenBank/DDBJ databases">
        <authorList>
            <person name="Sun Q."/>
            <person name="Mori K."/>
        </authorList>
    </citation>
    <scope>NUCLEOTIDE SEQUENCE [LARGE SCALE GENOMIC DNA]</scope>
    <source>
        <strain evidence="9 10">TBRC 5777</strain>
    </source>
</reference>
<name>A0ABV6JWU7_9PROT</name>
<accession>A0ABV6JWU7</accession>
<dbReference type="PANTHER" id="PTHR44936">
    <property type="entry name" value="SENSOR PROTEIN CREC"/>
    <property type="match status" value="1"/>
</dbReference>
<dbReference type="Pfam" id="PF02518">
    <property type="entry name" value="HATPase_c"/>
    <property type="match status" value="1"/>
</dbReference>
<dbReference type="Proteomes" id="UP001589865">
    <property type="component" value="Unassembled WGS sequence"/>
</dbReference>
<dbReference type="PANTHER" id="PTHR44936:SF9">
    <property type="entry name" value="SENSOR PROTEIN CREC"/>
    <property type="match status" value="1"/>
</dbReference>